<dbReference type="GO" id="GO:0005829">
    <property type="term" value="C:cytosol"/>
    <property type="evidence" value="ECO:0007669"/>
    <property type="project" value="UniProtKB-ARBA"/>
</dbReference>
<dbReference type="KEGG" id="dae:Dtox_2095"/>
<dbReference type="eggNOG" id="COG1187">
    <property type="taxonomic scope" value="Bacteria"/>
</dbReference>
<dbReference type="GO" id="GO:0000455">
    <property type="term" value="P:enzyme-directed rRNA pseudouridine synthesis"/>
    <property type="evidence" value="ECO:0007669"/>
    <property type="project" value="UniProtKB-ARBA"/>
</dbReference>
<reference evidence="7 8" key="1">
    <citation type="journal article" date="2009" name="Stand. Genomic Sci.">
        <title>Complete genome sequence of Desulfotomaculum acetoxidans type strain (5575).</title>
        <authorList>
            <person name="Spring S."/>
            <person name="Lapidus A."/>
            <person name="Schroder M."/>
            <person name="Gleim D."/>
            <person name="Sims D."/>
            <person name="Meincke L."/>
            <person name="Glavina Del Rio T."/>
            <person name="Tice H."/>
            <person name="Copeland A."/>
            <person name="Cheng J.F."/>
            <person name="Lucas S."/>
            <person name="Chen F."/>
            <person name="Nolan M."/>
            <person name="Bruce D."/>
            <person name="Goodwin L."/>
            <person name="Pitluck S."/>
            <person name="Ivanova N."/>
            <person name="Mavromatis K."/>
            <person name="Mikhailova N."/>
            <person name="Pati A."/>
            <person name="Chen A."/>
            <person name="Palaniappan K."/>
            <person name="Land M."/>
            <person name="Hauser L."/>
            <person name="Chang Y.J."/>
            <person name="Jeffries C.D."/>
            <person name="Chain P."/>
            <person name="Saunders E."/>
            <person name="Brettin T."/>
            <person name="Detter J.C."/>
            <person name="Goker M."/>
            <person name="Bristow J."/>
            <person name="Eisen J.A."/>
            <person name="Markowitz V."/>
            <person name="Hugenholtz P."/>
            <person name="Kyrpides N.C."/>
            <person name="Klenk H.P."/>
            <person name="Han C."/>
        </authorList>
    </citation>
    <scope>NUCLEOTIDE SEQUENCE [LARGE SCALE GENOMIC DNA]</scope>
    <source>
        <strain evidence="8">ATCC 49208 / DSM 771 / VKM B-1644</strain>
    </source>
</reference>
<evidence type="ECO:0000313" key="8">
    <source>
        <dbReference type="Proteomes" id="UP000002217"/>
    </source>
</evidence>
<dbReference type="Pfam" id="PF01479">
    <property type="entry name" value="S4"/>
    <property type="match status" value="1"/>
</dbReference>
<dbReference type="InterPro" id="IPR020103">
    <property type="entry name" value="PsdUridine_synth_cat_dom_sf"/>
</dbReference>
<dbReference type="SUPFAM" id="SSF55174">
    <property type="entry name" value="Alpha-L RNA-binding motif"/>
    <property type="match status" value="1"/>
</dbReference>
<dbReference type="HOGENOM" id="CLU_024979_1_2_9"/>
<evidence type="ECO:0000313" key="7">
    <source>
        <dbReference type="EMBL" id="ACV62924.1"/>
    </source>
</evidence>
<dbReference type="InterPro" id="IPR042092">
    <property type="entry name" value="PsdUridine_s_RsuA/RluB/E/F_cat"/>
</dbReference>
<dbReference type="InterPro" id="IPR050343">
    <property type="entry name" value="RsuA_PseudoU_synthase"/>
</dbReference>
<dbReference type="InterPro" id="IPR018496">
    <property type="entry name" value="PsdUridine_synth_RsuA/RluB_CS"/>
</dbReference>
<dbReference type="FunFam" id="3.10.290.10:FF:000003">
    <property type="entry name" value="Pseudouridine synthase"/>
    <property type="match status" value="1"/>
</dbReference>
<evidence type="ECO:0000256" key="1">
    <source>
        <dbReference type="ARBA" id="ARBA00008348"/>
    </source>
</evidence>
<dbReference type="Gene3D" id="3.30.70.1560">
    <property type="entry name" value="Alpha-L RNA-binding motif"/>
    <property type="match status" value="1"/>
</dbReference>
<name>C8VZ14_DESAS</name>
<dbReference type="EMBL" id="CP001720">
    <property type="protein sequence ID" value="ACV62924.1"/>
    <property type="molecule type" value="Genomic_DNA"/>
</dbReference>
<dbReference type="Gene3D" id="3.30.70.580">
    <property type="entry name" value="Pseudouridine synthase I, catalytic domain, N-terminal subdomain"/>
    <property type="match status" value="1"/>
</dbReference>
<dbReference type="Gene3D" id="3.10.290.10">
    <property type="entry name" value="RNA-binding S4 domain"/>
    <property type="match status" value="1"/>
</dbReference>
<dbReference type="CDD" id="cd02870">
    <property type="entry name" value="PseudoU_synth_RsuA_like"/>
    <property type="match status" value="1"/>
</dbReference>
<dbReference type="GO" id="GO:0003723">
    <property type="term" value="F:RNA binding"/>
    <property type="evidence" value="ECO:0007669"/>
    <property type="project" value="UniProtKB-KW"/>
</dbReference>
<dbReference type="OrthoDB" id="9807213at2"/>
<organism evidence="7 8">
    <name type="scientific">Desulfofarcimen acetoxidans (strain ATCC 49208 / DSM 771 / KCTC 5769 / VKM B-1644 / 5575)</name>
    <name type="common">Desulfotomaculum acetoxidans</name>
    <dbReference type="NCBI Taxonomy" id="485916"/>
    <lineage>
        <taxon>Bacteria</taxon>
        <taxon>Bacillati</taxon>
        <taxon>Bacillota</taxon>
        <taxon>Clostridia</taxon>
        <taxon>Eubacteriales</taxon>
        <taxon>Peptococcaceae</taxon>
        <taxon>Desulfofarcimen</taxon>
    </lineage>
</organism>
<dbReference type="PROSITE" id="PS50889">
    <property type="entry name" value="S4"/>
    <property type="match status" value="1"/>
</dbReference>
<dbReference type="SUPFAM" id="SSF55120">
    <property type="entry name" value="Pseudouridine synthase"/>
    <property type="match status" value="1"/>
</dbReference>
<keyword evidence="2 4" id="KW-0694">RNA-binding</keyword>
<dbReference type="GO" id="GO:0120159">
    <property type="term" value="F:rRNA pseudouridine synthase activity"/>
    <property type="evidence" value="ECO:0007669"/>
    <property type="project" value="UniProtKB-ARBA"/>
</dbReference>
<feature type="domain" description="RNA-binding S4" evidence="6">
    <location>
        <begin position="12"/>
        <end position="74"/>
    </location>
</feature>
<dbReference type="RefSeq" id="WP_015757628.1">
    <property type="nucleotide sequence ID" value="NC_013216.1"/>
</dbReference>
<dbReference type="InterPro" id="IPR020094">
    <property type="entry name" value="TruA/RsuA/RluB/E/F_N"/>
</dbReference>
<dbReference type="PROSITE" id="PS01149">
    <property type="entry name" value="PSI_RSU"/>
    <property type="match status" value="1"/>
</dbReference>
<dbReference type="STRING" id="485916.Dtox_2095"/>
<proteinExistence type="inferred from homology"/>
<dbReference type="Pfam" id="PF00849">
    <property type="entry name" value="PseudoU_synth_2"/>
    <property type="match status" value="1"/>
</dbReference>
<keyword evidence="3 5" id="KW-0413">Isomerase</keyword>
<sequence>MNKSRTGNVQKERLQKVMARAGIASRRKCEELIAEGVVKVNGRLVKEQGIKVDPQKDRIMVQGKIINRLEDKIYLLMYKPRGYVTTLHDPEGRKTIVDLLKNIKERVFPVGRLDYDSEGLLLVTNDGELANALTHPRHEVKKTYLVTVAGIPLPKSLEQMSKGLELEDGMTAPTQVALVELLEDRSLLEITVHEGKNRLVRRMCEKIGHPVLRLKRIKLGTLSIKGVKPGQYRLLNTKEIRELKKSAGLIVQARTTKYKPKHIN</sequence>
<dbReference type="EC" id="5.4.99.-" evidence="5"/>
<protein>
    <recommendedName>
        <fullName evidence="5">Pseudouridine synthase</fullName>
        <ecNumber evidence="5">5.4.99.-</ecNumber>
    </recommendedName>
</protein>
<accession>C8VZ14</accession>
<dbReference type="Proteomes" id="UP000002217">
    <property type="component" value="Chromosome"/>
</dbReference>
<dbReference type="InterPro" id="IPR000748">
    <property type="entry name" value="PsdUridine_synth_RsuA/RluB/E/F"/>
</dbReference>
<dbReference type="SMART" id="SM00363">
    <property type="entry name" value="S4"/>
    <property type="match status" value="1"/>
</dbReference>
<evidence type="ECO:0000256" key="5">
    <source>
        <dbReference type="RuleBase" id="RU003887"/>
    </source>
</evidence>
<evidence type="ECO:0000259" key="6">
    <source>
        <dbReference type="SMART" id="SM00363"/>
    </source>
</evidence>
<dbReference type="CDD" id="cd00165">
    <property type="entry name" value="S4"/>
    <property type="match status" value="1"/>
</dbReference>
<dbReference type="NCBIfam" id="TIGR00093">
    <property type="entry name" value="pseudouridine synthase"/>
    <property type="match status" value="1"/>
</dbReference>
<evidence type="ECO:0000256" key="4">
    <source>
        <dbReference type="PROSITE-ProRule" id="PRU00182"/>
    </source>
</evidence>
<evidence type="ECO:0000256" key="2">
    <source>
        <dbReference type="ARBA" id="ARBA00022884"/>
    </source>
</evidence>
<dbReference type="PANTHER" id="PTHR47683:SF2">
    <property type="entry name" value="RNA-BINDING S4 DOMAIN-CONTAINING PROTEIN"/>
    <property type="match status" value="1"/>
</dbReference>
<dbReference type="InterPro" id="IPR002942">
    <property type="entry name" value="S4_RNA-bd"/>
</dbReference>
<dbReference type="PANTHER" id="PTHR47683">
    <property type="entry name" value="PSEUDOURIDINE SYNTHASE FAMILY PROTEIN-RELATED"/>
    <property type="match status" value="1"/>
</dbReference>
<evidence type="ECO:0000256" key="3">
    <source>
        <dbReference type="ARBA" id="ARBA00023235"/>
    </source>
</evidence>
<comment type="similarity">
    <text evidence="1 5">Belongs to the pseudouridine synthase RsuA family.</text>
</comment>
<dbReference type="FunFam" id="3.30.70.1560:FF:000001">
    <property type="entry name" value="Pseudouridine synthase"/>
    <property type="match status" value="1"/>
</dbReference>
<dbReference type="InterPro" id="IPR006145">
    <property type="entry name" value="PsdUridine_synth_RsuA/RluA"/>
</dbReference>
<dbReference type="AlphaFoldDB" id="C8VZ14"/>
<dbReference type="InterPro" id="IPR036986">
    <property type="entry name" value="S4_RNA-bd_sf"/>
</dbReference>
<gene>
    <name evidence="7" type="ordered locus">Dtox_2095</name>
</gene>
<keyword evidence="8" id="KW-1185">Reference proteome</keyword>